<gene>
    <name evidence="2" type="ORF">CA13_65640</name>
</gene>
<protein>
    <submittedName>
        <fullName evidence="2">Uncharacterized protein</fullName>
    </submittedName>
</protein>
<reference evidence="2 3" key="1">
    <citation type="submission" date="2019-02" db="EMBL/GenBank/DDBJ databases">
        <title>Deep-cultivation of Planctomycetes and their phenomic and genomic characterization uncovers novel biology.</title>
        <authorList>
            <person name="Wiegand S."/>
            <person name="Jogler M."/>
            <person name="Boedeker C."/>
            <person name="Pinto D."/>
            <person name="Vollmers J."/>
            <person name="Rivas-Marin E."/>
            <person name="Kohn T."/>
            <person name="Peeters S.H."/>
            <person name="Heuer A."/>
            <person name="Rast P."/>
            <person name="Oberbeckmann S."/>
            <person name="Bunk B."/>
            <person name="Jeske O."/>
            <person name="Meyerdierks A."/>
            <person name="Storesund J.E."/>
            <person name="Kallscheuer N."/>
            <person name="Luecker S."/>
            <person name="Lage O.M."/>
            <person name="Pohl T."/>
            <person name="Merkel B.J."/>
            <person name="Hornburger P."/>
            <person name="Mueller R.-W."/>
            <person name="Bruemmer F."/>
            <person name="Labrenz M."/>
            <person name="Spormann A.M."/>
            <person name="Op Den Camp H."/>
            <person name="Overmann J."/>
            <person name="Amann R."/>
            <person name="Jetten M.S.M."/>
            <person name="Mascher T."/>
            <person name="Medema M.H."/>
            <person name="Devos D.P."/>
            <person name="Kaster A.-K."/>
            <person name="Ovreas L."/>
            <person name="Rohde M."/>
            <person name="Galperin M.Y."/>
            <person name="Jogler C."/>
        </authorList>
    </citation>
    <scope>NUCLEOTIDE SEQUENCE [LARGE SCALE GENOMIC DNA]</scope>
    <source>
        <strain evidence="2 3">CA13</strain>
    </source>
</reference>
<evidence type="ECO:0000256" key="1">
    <source>
        <dbReference type="SAM" id="Phobius"/>
    </source>
</evidence>
<sequence>MKRRTMGCNGGRDPSLFEVESRSRGPAEPYCYHTPGDCCSAIGALLMFSFVWSTTSFVAFKLGPR</sequence>
<keyword evidence="3" id="KW-1185">Reference proteome</keyword>
<keyword evidence="1" id="KW-0472">Membrane</keyword>
<dbReference type="EMBL" id="SJPJ01000001">
    <property type="protein sequence ID" value="TWT85082.1"/>
    <property type="molecule type" value="Genomic_DNA"/>
</dbReference>
<feature type="transmembrane region" description="Helical" evidence="1">
    <location>
        <begin position="41"/>
        <end position="60"/>
    </location>
</feature>
<keyword evidence="1" id="KW-0812">Transmembrane</keyword>
<proteinExistence type="predicted"/>
<dbReference type="AlphaFoldDB" id="A0A5C5ZCN3"/>
<evidence type="ECO:0000313" key="2">
    <source>
        <dbReference type="EMBL" id="TWT85082.1"/>
    </source>
</evidence>
<keyword evidence="1" id="KW-1133">Transmembrane helix</keyword>
<evidence type="ECO:0000313" key="3">
    <source>
        <dbReference type="Proteomes" id="UP000315010"/>
    </source>
</evidence>
<accession>A0A5C5ZCN3</accession>
<comment type="caution">
    <text evidence="2">The sequence shown here is derived from an EMBL/GenBank/DDBJ whole genome shotgun (WGS) entry which is preliminary data.</text>
</comment>
<name>A0A5C5ZCN3_9BACT</name>
<dbReference type="Proteomes" id="UP000315010">
    <property type="component" value="Unassembled WGS sequence"/>
</dbReference>
<organism evidence="2 3">
    <name type="scientific">Novipirellula herctigrandis</name>
    <dbReference type="NCBI Taxonomy" id="2527986"/>
    <lineage>
        <taxon>Bacteria</taxon>
        <taxon>Pseudomonadati</taxon>
        <taxon>Planctomycetota</taxon>
        <taxon>Planctomycetia</taxon>
        <taxon>Pirellulales</taxon>
        <taxon>Pirellulaceae</taxon>
        <taxon>Novipirellula</taxon>
    </lineage>
</organism>